<keyword evidence="7" id="KW-0325">Glycoprotein</keyword>
<reference evidence="9" key="1">
    <citation type="submission" date="2020-07" db="EMBL/GenBank/DDBJ databases">
        <title>A long reads based de novo assembly of the rainbow trout Arlee double haploid line genome.</title>
        <authorList>
            <person name="Gao G."/>
            <person name="Palti Y."/>
        </authorList>
    </citation>
    <scope>NUCLEOTIDE SEQUENCE [LARGE SCALE GENOMIC DNA]</scope>
</reference>
<keyword evidence="10" id="KW-1185">Reference proteome</keyword>
<dbReference type="InterPro" id="IPR036179">
    <property type="entry name" value="Ig-like_dom_sf"/>
</dbReference>
<evidence type="ECO:0000256" key="1">
    <source>
        <dbReference type="ARBA" id="ARBA00004236"/>
    </source>
</evidence>
<dbReference type="SMART" id="SM00409">
    <property type="entry name" value="IG"/>
    <property type="match status" value="2"/>
</dbReference>
<dbReference type="Proteomes" id="UP000694395">
    <property type="component" value="Chromosome 9"/>
</dbReference>
<dbReference type="PROSITE" id="PS50835">
    <property type="entry name" value="IG_LIKE"/>
    <property type="match status" value="2"/>
</dbReference>
<keyword evidence="4" id="KW-0391">Immunity</keyword>
<dbReference type="InterPro" id="IPR013783">
    <property type="entry name" value="Ig-like_fold"/>
</dbReference>
<evidence type="ECO:0000256" key="2">
    <source>
        <dbReference type="ARBA" id="ARBA00022475"/>
    </source>
</evidence>
<dbReference type="SUPFAM" id="SSF48726">
    <property type="entry name" value="Immunoglobulin"/>
    <property type="match status" value="2"/>
</dbReference>
<dbReference type="PANTHER" id="PTHR19433">
    <property type="entry name" value="T-CELL RECEPTOR ALPHA CHAIN V REGION-RELATED"/>
    <property type="match status" value="1"/>
</dbReference>
<comment type="subcellular location">
    <subcellularLocation>
        <location evidence="1">Cell membrane</location>
    </subcellularLocation>
</comment>
<dbReference type="GeneTree" id="ENSGT00940000162676"/>
<dbReference type="AlphaFoldDB" id="A0A8C7LVA3"/>
<sequence length="331" mass="36691">QFDQSPVTSLLKCCLHGWTLSTQDPTGTESSSISQEIGLISGNVGDMVVLRCFNAGDEGIMFSWYKQTFGNIPQLISTIYKYDRNATFYQEFKNYPRFSVEGGQGKNHLMIADVELSDSGTYYCGMIILRYYISLLAVLSDSGSKKMPVIHQSVSESVQPGDSVTLNCTIHIETSAGEHSVFWFRHGSGESHPGVIYTHGDRSDQCEKSPEAGSPTQSCVYNLPKRNLILSDAGTYYCAVASCGVILFGNAEKLLCCTSCANTNFHTWLAKPNCAKSNTFNVKKRFCSSQSQDADSLHYVSLPLSNKKNRSRRQRGNMEEETVVMYSGIRQ</sequence>
<evidence type="ECO:0000256" key="7">
    <source>
        <dbReference type="ARBA" id="ARBA00023180"/>
    </source>
</evidence>
<protein>
    <recommendedName>
        <fullName evidence="8">Ig-like domain-containing protein</fullName>
    </recommendedName>
</protein>
<reference evidence="9" key="3">
    <citation type="submission" date="2025-09" db="UniProtKB">
        <authorList>
            <consortium name="Ensembl"/>
        </authorList>
    </citation>
    <scope>IDENTIFICATION</scope>
</reference>
<evidence type="ECO:0000313" key="9">
    <source>
        <dbReference type="Ensembl" id="ENSOMYP00000004773.2"/>
    </source>
</evidence>
<evidence type="ECO:0000256" key="4">
    <source>
        <dbReference type="ARBA" id="ARBA00022859"/>
    </source>
</evidence>
<proteinExistence type="predicted"/>
<keyword evidence="5" id="KW-0472">Membrane</keyword>
<evidence type="ECO:0000256" key="5">
    <source>
        <dbReference type="ARBA" id="ARBA00023136"/>
    </source>
</evidence>
<feature type="domain" description="Ig-like" evidence="8">
    <location>
        <begin position="148"/>
        <end position="240"/>
    </location>
</feature>
<dbReference type="Ensembl" id="ENSOMYT00000005351.2">
    <property type="protein sequence ID" value="ENSOMYP00000004773.2"/>
    <property type="gene ID" value="ENSOMYG00000002524.2"/>
</dbReference>
<dbReference type="InterPro" id="IPR007110">
    <property type="entry name" value="Ig-like_dom"/>
</dbReference>
<reference evidence="9" key="2">
    <citation type="submission" date="2025-08" db="UniProtKB">
        <authorList>
            <consortium name="Ensembl"/>
        </authorList>
    </citation>
    <scope>IDENTIFICATION</scope>
</reference>
<dbReference type="GO" id="GO:0002376">
    <property type="term" value="P:immune system process"/>
    <property type="evidence" value="ECO:0007669"/>
    <property type="project" value="UniProtKB-KW"/>
</dbReference>
<dbReference type="Gene3D" id="2.60.40.10">
    <property type="entry name" value="Immunoglobulins"/>
    <property type="match status" value="2"/>
</dbReference>
<evidence type="ECO:0000313" key="10">
    <source>
        <dbReference type="Proteomes" id="UP000694395"/>
    </source>
</evidence>
<evidence type="ECO:0000256" key="6">
    <source>
        <dbReference type="ARBA" id="ARBA00023157"/>
    </source>
</evidence>
<dbReference type="GO" id="GO:0005886">
    <property type="term" value="C:plasma membrane"/>
    <property type="evidence" value="ECO:0007669"/>
    <property type="project" value="UniProtKB-SubCell"/>
</dbReference>
<keyword evidence="6" id="KW-1015">Disulfide bond</keyword>
<dbReference type="InterPro" id="IPR013106">
    <property type="entry name" value="Ig_V-set"/>
</dbReference>
<keyword evidence="2" id="KW-1003">Cell membrane</keyword>
<dbReference type="PANTHER" id="PTHR19433:SF133">
    <property type="entry name" value="IMMUNE-TYPE RECEPTOR 5 PRECURSOR-RELATED"/>
    <property type="match status" value="1"/>
</dbReference>
<name>A0A8C7LVA3_ONCMY</name>
<dbReference type="Pfam" id="PF07686">
    <property type="entry name" value="V-set"/>
    <property type="match status" value="2"/>
</dbReference>
<dbReference type="InterPro" id="IPR003599">
    <property type="entry name" value="Ig_sub"/>
</dbReference>
<feature type="domain" description="Ig-like" evidence="8">
    <location>
        <begin position="25"/>
        <end position="124"/>
    </location>
</feature>
<dbReference type="InterPro" id="IPR052051">
    <property type="entry name" value="TCR_complex_component"/>
</dbReference>
<keyword evidence="3" id="KW-0732">Signal</keyword>
<evidence type="ECO:0000256" key="3">
    <source>
        <dbReference type="ARBA" id="ARBA00022729"/>
    </source>
</evidence>
<evidence type="ECO:0000259" key="8">
    <source>
        <dbReference type="PROSITE" id="PS50835"/>
    </source>
</evidence>
<accession>A0A8C7LVA3</accession>
<dbReference type="GO" id="GO:0009617">
    <property type="term" value="P:response to bacterium"/>
    <property type="evidence" value="ECO:0007669"/>
    <property type="project" value="TreeGrafter"/>
</dbReference>
<organism evidence="9 10">
    <name type="scientific">Oncorhynchus mykiss</name>
    <name type="common">Rainbow trout</name>
    <name type="synonym">Salmo gairdneri</name>
    <dbReference type="NCBI Taxonomy" id="8022"/>
    <lineage>
        <taxon>Eukaryota</taxon>
        <taxon>Metazoa</taxon>
        <taxon>Chordata</taxon>
        <taxon>Craniata</taxon>
        <taxon>Vertebrata</taxon>
        <taxon>Euteleostomi</taxon>
        <taxon>Actinopterygii</taxon>
        <taxon>Neopterygii</taxon>
        <taxon>Teleostei</taxon>
        <taxon>Protacanthopterygii</taxon>
        <taxon>Salmoniformes</taxon>
        <taxon>Salmonidae</taxon>
        <taxon>Salmoninae</taxon>
        <taxon>Oncorhynchus</taxon>
    </lineage>
</organism>